<dbReference type="Proteomes" id="UP000821865">
    <property type="component" value="Chromosome 8"/>
</dbReference>
<gene>
    <name evidence="1" type="ORF">HPB49_008133</name>
</gene>
<dbReference type="EMBL" id="CM023477">
    <property type="protein sequence ID" value="KAH7937142.1"/>
    <property type="molecule type" value="Genomic_DNA"/>
</dbReference>
<organism evidence="1 2">
    <name type="scientific">Dermacentor silvarum</name>
    <name type="common">Tick</name>
    <dbReference type="NCBI Taxonomy" id="543639"/>
    <lineage>
        <taxon>Eukaryota</taxon>
        <taxon>Metazoa</taxon>
        <taxon>Ecdysozoa</taxon>
        <taxon>Arthropoda</taxon>
        <taxon>Chelicerata</taxon>
        <taxon>Arachnida</taxon>
        <taxon>Acari</taxon>
        <taxon>Parasitiformes</taxon>
        <taxon>Ixodida</taxon>
        <taxon>Ixodoidea</taxon>
        <taxon>Ixodidae</taxon>
        <taxon>Rhipicephalinae</taxon>
        <taxon>Dermacentor</taxon>
    </lineage>
</organism>
<keyword evidence="2" id="KW-1185">Reference proteome</keyword>
<protein>
    <submittedName>
        <fullName evidence="1">Uncharacterized protein</fullName>
    </submittedName>
</protein>
<evidence type="ECO:0000313" key="2">
    <source>
        <dbReference type="Proteomes" id="UP000821865"/>
    </source>
</evidence>
<sequence length="220" mass="24830">MKHRKTVAPSDQKRLRDAIAPALTADEDEERINDVDRYFKKSCLSLGRKLYESGHACGVKEELLSATGPSDIVGKCIAQMKFVDYEVRLQVGLVVSPLQPWLCCSPDGIVQGNEAIHLVEIKCPYSLKDSLLIDHQNLVSFVPYVVYENGRLSLKRGHQYYTQLRMAGKYTRQRSLGNYLCIQPELSTDWQNGQSGRAKTSGKTFVSEDDITWFNPVEEA</sequence>
<comment type="caution">
    <text evidence="1">The sequence shown here is derived from an EMBL/GenBank/DDBJ whole genome shotgun (WGS) entry which is preliminary data.</text>
</comment>
<evidence type="ECO:0000313" key="1">
    <source>
        <dbReference type="EMBL" id="KAH7937142.1"/>
    </source>
</evidence>
<accession>A0ACB8C895</accession>
<proteinExistence type="predicted"/>
<name>A0ACB8C895_DERSI</name>
<reference evidence="1" key="1">
    <citation type="submission" date="2020-05" db="EMBL/GenBank/DDBJ databases">
        <title>Large-scale comparative analyses of tick genomes elucidate their genetic diversity and vector capacities.</title>
        <authorList>
            <person name="Jia N."/>
            <person name="Wang J."/>
            <person name="Shi W."/>
            <person name="Du L."/>
            <person name="Sun Y."/>
            <person name="Zhan W."/>
            <person name="Jiang J."/>
            <person name="Wang Q."/>
            <person name="Zhang B."/>
            <person name="Ji P."/>
            <person name="Sakyi L.B."/>
            <person name="Cui X."/>
            <person name="Yuan T."/>
            <person name="Jiang B."/>
            <person name="Yang W."/>
            <person name="Lam T.T.-Y."/>
            <person name="Chang Q."/>
            <person name="Ding S."/>
            <person name="Wang X."/>
            <person name="Zhu J."/>
            <person name="Ruan X."/>
            <person name="Zhao L."/>
            <person name="Wei J."/>
            <person name="Que T."/>
            <person name="Du C."/>
            <person name="Cheng J."/>
            <person name="Dai P."/>
            <person name="Han X."/>
            <person name="Huang E."/>
            <person name="Gao Y."/>
            <person name="Liu J."/>
            <person name="Shao H."/>
            <person name="Ye R."/>
            <person name="Li L."/>
            <person name="Wei W."/>
            <person name="Wang X."/>
            <person name="Wang C."/>
            <person name="Yang T."/>
            <person name="Huo Q."/>
            <person name="Li W."/>
            <person name="Guo W."/>
            <person name="Chen H."/>
            <person name="Zhou L."/>
            <person name="Ni X."/>
            <person name="Tian J."/>
            <person name="Zhou Y."/>
            <person name="Sheng Y."/>
            <person name="Liu T."/>
            <person name="Pan Y."/>
            <person name="Xia L."/>
            <person name="Li J."/>
            <person name="Zhao F."/>
            <person name="Cao W."/>
        </authorList>
    </citation>
    <scope>NUCLEOTIDE SEQUENCE</scope>
    <source>
        <strain evidence="1">Dsil-2018</strain>
    </source>
</reference>